<dbReference type="EMBL" id="FNEB01000003">
    <property type="protein sequence ID" value="SDI51568.1"/>
    <property type="molecule type" value="Genomic_DNA"/>
</dbReference>
<dbReference type="PANTHER" id="PTHR43798:SF29">
    <property type="entry name" value="AB HYDROLASE-1 DOMAIN-CONTAINING PROTEIN"/>
    <property type="match status" value="1"/>
</dbReference>
<dbReference type="OrthoDB" id="5491135at2"/>
<dbReference type="Pfam" id="PF12697">
    <property type="entry name" value="Abhydrolase_6"/>
    <property type="match status" value="1"/>
</dbReference>
<name>A0A1G8L7A9_9RHOB</name>
<dbReference type="PANTHER" id="PTHR43798">
    <property type="entry name" value="MONOACYLGLYCEROL LIPASE"/>
    <property type="match status" value="1"/>
</dbReference>
<dbReference type="RefSeq" id="WP_090028160.1">
    <property type="nucleotide sequence ID" value="NZ_FNEB01000003.1"/>
</dbReference>
<dbReference type="PRINTS" id="PR00111">
    <property type="entry name" value="ABHYDROLASE"/>
</dbReference>
<dbReference type="Proteomes" id="UP000199340">
    <property type="component" value="Unassembled WGS sequence"/>
</dbReference>
<evidence type="ECO:0000313" key="3">
    <source>
        <dbReference type="Proteomes" id="UP000199340"/>
    </source>
</evidence>
<dbReference type="SUPFAM" id="SSF53474">
    <property type="entry name" value="alpha/beta-Hydrolases"/>
    <property type="match status" value="1"/>
</dbReference>
<feature type="domain" description="AB hydrolase-1" evidence="1">
    <location>
        <begin position="43"/>
        <end position="223"/>
    </location>
</feature>
<evidence type="ECO:0000259" key="1">
    <source>
        <dbReference type="Pfam" id="PF12697"/>
    </source>
</evidence>
<proteinExistence type="predicted"/>
<sequence>MAEPLVFLPGMMCDARLFEPQVNELSRERPVMVAPISAGERIEEIASGLLDALPRKFALAGLSMGGIVAMEILRRAPDRVARIALMDTNPLAETPQSASAYEPLLIKARAGRLDEALRDMMRPDYLAPGPGRAGIMNRFLEMAADHGPEVFARQIRALQRRRDQQPTLRRCKVPALVLCGAHDGLTPPKRHSFMAELIPYAELAILEDAGHLPTMEAPDAVTAALRGWLAQPFVLQ</sequence>
<protein>
    <submittedName>
        <fullName evidence="2">Pimeloyl-ACP methyl ester carboxylesterase</fullName>
    </submittedName>
</protein>
<dbReference type="AlphaFoldDB" id="A0A1G8L7A9"/>
<dbReference type="InterPro" id="IPR000073">
    <property type="entry name" value="AB_hydrolase_1"/>
</dbReference>
<organism evidence="2 3">
    <name type="scientific">Lutimaribacter saemankumensis</name>
    <dbReference type="NCBI Taxonomy" id="490829"/>
    <lineage>
        <taxon>Bacteria</taxon>
        <taxon>Pseudomonadati</taxon>
        <taxon>Pseudomonadota</taxon>
        <taxon>Alphaproteobacteria</taxon>
        <taxon>Rhodobacterales</taxon>
        <taxon>Roseobacteraceae</taxon>
        <taxon>Lutimaribacter</taxon>
    </lineage>
</organism>
<dbReference type="Gene3D" id="3.40.50.1820">
    <property type="entry name" value="alpha/beta hydrolase"/>
    <property type="match status" value="1"/>
</dbReference>
<dbReference type="STRING" id="490829.SAMN05421850_103208"/>
<accession>A0A1G8L7A9</accession>
<dbReference type="InterPro" id="IPR050266">
    <property type="entry name" value="AB_hydrolase_sf"/>
</dbReference>
<evidence type="ECO:0000313" key="2">
    <source>
        <dbReference type="EMBL" id="SDI51568.1"/>
    </source>
</evidence>
<reference evidence="2 3" key="1">
    <citation type="submission" date="2016-10" db="EMBL/GenBank/DDBJ databases">
        <authorList>
            <person name="de Groot N.N."/>
        </authorList>
    </citation>
    <scope>NUCLEOTIDE SEQUENCE [LARGE SCALE GENOMIC DNA]</scope>
    <source>
        <strain evidence="2 3">DSM 28010</strain>
    </source>
</reference>
<keyword evidence="3" id="KW-1185">Reference proteome</keyword>
<gene>
    <name evidence="2" type="ORF">SAMN05421850_103208</name>
</gene>
<dbReference type="InterPro" id="IPR029058">
    <property type="entry name" value="AB_hydrolase_fold"/>
</dbReference>